<dbReference type="Pfam" id="PF03358">
    <property type="entry name" value="FMN_red"/>
    <property type="match status" value="1"/>
</dbReference>
<proteinExistence type="predicted"/>
<dbReference type="GO" id="GO:0010181">
    <property type="term" value="F:FMN binding"/>
    <property type="evidence" value="ECO:0007669"/>
    <property type="project" value="InterPro"/>
</dbReference>
<dbReference type="InterPro" id="IPR005025">
    <property type="entry name" value="FMN_Rdtase-like_dom"/>
</dbReference>
<sequence>MSAHGTEGDMSEAKVLVVYFSRTGTTRLLARAIAGMLNADLEEICDCSDRVGPGGYLRSLLDALRRKPSEIVPAGLSVSAYDLVVIGSPVWAGSVSAPVRSYLIENRAQLPQVAFFCSFGGRGADEALRAMRALAHRPVVAECKVTAAAAHQGAYAAMAGFAQALKRHLARMREIEWIG</sequence>
<dbReference type="PROSITE" id="PS50902">
    <property type="entry name" value="FLAVODOXIN_LIKE"/>
    <property type="match status" value="1"/>
</dbReference>
<reference evidence="5 6" key="1">
    <citation type="submission" date="2020-07" db="EMBL/GenBank/DDBJ databases">
        <title>Exploring microbial biodiversity for novel pathways involved in the catabolism of aromatic compounds derived from lignin.</title>
        <authorList>
            <person name="Elkins J."/>
        </authorList>
    </citation>
    <scope>NUCLEOTIDE SEQUENCE [LARGE SCALE GENOMIC DNA]</scope>
    <source>
        <strain evidence="5 6">H2C3B</strain>
    </source>
</reference>
<dbReference type="PROSITE" id="PS00201">
    <property type="entry name" value="FLAVODOXIN"/>
    <property type="match status" value="1"/>
</dbReference>
<accession>A0A7Y9WFJ3</accession>
<dbReference type="InterPro" id="IPR029039">
    <property type="entry name" value="Flavoprotein-like_sf"/>
</dbReference>
<protein>
    <submittedName>
        <fullName evidence="5">Flavodoxin</fullName>
    </submittedName>
</protein>
<dbReference type="Gene3D" id="3.40.50.360">
    <property type="match status" value="1"/>
</dbReference>
<dbReference type="RefSeq" id="WP_257031939.1">
    <property type="nucleotide sequence ID" value="NZ_JACCAU010000001.1"/>
</dbReference>
<dbReference type="PANTHER" id="PTHR39201">
    <property type="entry name" value="EXPORTED PROTEIN-RELATED"/>
    <property type="match status" value="1"/>
</dbReference>
<keyword evidence="3" id="KW-0288">FMN</keyword>
<dbReference type="AlphaFoldDB" id="A0A7Y9WFJ3"/>
<dbReference type="InterPro" id="IPR001226">
    <property type="entry name" value="Flavodoxin_CS"/>
</dbReference>
<dbReference type="SUPFAM" id="SSF52218">
    <property type="entry name" value="Flavoproteins"/>
    <property type="match status" value="1"/>
</dbReference>
<organism evidence="5 6">
    <name type="scientific">Paraburkholderia bryophila</name>
    <dbReference type="NCBI Taxonomy" id="420952"/>
    <lineage>
        <taxon>Bacteria</taxon>
        <taxon>Pseudomonadati</taxon>
        <taxon>Pseudomonadota</taxon>
        <taxon>Betaproteobacteria</taxon>
        <taxon>Burkholderiales</taxon>
        <taxon>Burkholderiaceae</taxon>
        <taxon>Paraburkholderia</taxon>
    </lineage>
</organism>
<evidence type="ECO:0000256" key="2">
    <source>
        <dbReference type="ARBA" id="ARBA00022630"/>
    </source>
</evidence>
<evidence type="ECO:0000256" key="1">
    <source>
        <dbReference type="ARBA" id="ARBA00001917"/>
    </source>
</evidence>
<dbReference type="InterPro" id="IPR008254">
    <property type="entry name" value="Flavodoxin/NO_synth"/>
</dbReference>
<evidence type="ECO:0000259" key="4">
    <source>
        <dbReference type="PROSITE" id="PS50902"/>
    </source>
</evidence>
<keyword evidence="2" id="KW-0285">Flavoprotein</keyword>
<feature type="domain" description="Flavodoxin-like" evidence="4">
    <location>
        <begin position="15"/>
        <end position="179"/>
    </location>
</feature>
<evidence type="ECO:0000256" key="3">
    <source>
        <dbReference type="ARBA" id="ARBA00022643"/>
    </source>
</evidence>
<comment type="caution">
    <text evidence="5">The sequence shown here is derived from an EMBL/GenBank/DDBJ whole genome shotgun (WGS) entry which is preliminary data.</text>
</comment>
<name>A0A7Y9WFJ3_9BURK</name>
<dbReference type="PANTHER" id="PTHR39201:SF1">
    <property type="entry name" value="FLAVODOXIN-LIKE DOMAIN-CONTAINING PROTEIN"/>
    <property type="match status" value="1"/>
</dbReference>
<dbReference type="EMBL" id="JACCAU010000001">
    <property type="protein sequence ID" value="NYH19932.1"/>
    <property type="molecule type" value="Genomic_DNA"/>
</dbReference>
<gene>
    <name evidence="5" type="ORF">GGD41_007160</name>
</gene>
<evidence type="ECO:0000313" key="5">
    <source>
        <dbReference type="EMBL" id="NYH19932.1"/>
    </source>
</evidence>
<dbReference type="Proteomes" id="UP000572540">
    <property type="component" value="Unassembled WGS sequence"/>
</dbReference>
<dbReference type="GO" id="GO:0016491">
    <property type="term" value="F:oxidoreductase activity"/>
    <property type="evidence" value="ECO:0007669"/>
    <property type="project" value="InterPro"/>
</dbReference>
<evidence type="ECO:0000313" key="6">
    <source>
        <dbReference type="Proteomes" id="UP000572540"/>
    </source>
</evidence>
<comment type="cofactor">
    <cofactor evidence="1">
        <name>FMN</name>
        <dbReference type="ChEBI" id="CHEBI:58210"/>
    </cofactor>
</comment>
<dbReference type="GO" id="GO:0009055">
    <property type="term" value="F:electron transfer activity"/>
    <property type="evidence" value="ECO:0007669"/>
    <property type="project" value="InterPro"/>
</dbReference>